<dbReference type="PANTHER" id="PTHR32071">
    <property type="entry name" value="TRANSCRIPTIONAL REGULATORY PROTEIN"/>
    <property type="match status" value="1"/>
</dbReference>
<dbReference type="PROSITE" id="PS00676">
    <property type="entry name" value="SIGMA54_INTERACT_2"/>
    <property type="match status" value="1"/>
</dbReference>
<keyword evidence="4" id="KW-0238">DNA-binding</keyword>
<dbReference type="Gene3D" id="1.10.10.60">
    <property type="entry name" value="Homeodomain-like"/>
    <property type="match status" value="1"/>
</dbReference>
<dbReference type="InterPro" id="IPR027417">
    <property type="entry name" value="P-loop_NTPase"/>
</dbReference>
<dbReference type="InterPro" id="IPR003593">
    <property type="entry name" value="AAA+_ATPase"/>
</dbReference>
<dbReference type="Pfam" id="PF02954">
    <property type="entry name" value="HTH_8"/>
    <property type="match status" value="1"/>
</dbReference>
<dbReference type="PANTHER" id="PTHR32071:SF13">
    <property type="entry name" value="RESPONSE REGULATOR HSFA"/>
    <property type="match status" value="1"/>
</dbReference>
<accession>A0A370U6I9</accession>
<evidence type="ECO:0000256" key="6">
    <source>
        <dbReference type="PROSITE-ProRule" id="PRU00169"/>
    </source>
</evidence>
<dbReference type="InterPro" id="IPR002078">
    <property type="entry name" value="Sigma_54_int"/>
</dbReference>
<evidence type="ECO:0000256" key="1">
    <source>
        <dbReference type="ARBA" id="ARBA00022741"/>
    </source>
</evidence>
<dbReference type="CDD" id="cd00009">
    <property type="entry name" value="AAA"/>
    <property type="match status" value="1"/>
</dbReference>
<dbReference type="InterPro" id="IPR001789">
    <property type="entry name" value="Sig_transdc_resp-reg_receiver"/>
</dbReference>
<proteinExistence type="predicted"/>
<dbReference type="GO" id="GO:0006355">
    <property type="term" value="P:regulation of DNA-templated transcription"/>
    <property type="evidence" value="ECO:0007669"/>
    <property type="project" value="InterPro"/>
</dbReference>
<feature type="domain" description="Response regulatory" evidence="8">
    <location>
        <begin position="24"/>
        <end position="139"/>
    </location>
</feature>
<gene>
    <name evidence="9" type="ORF">DN730_14645</name>
</gene>
<keyword evidence="1" id="KW-0547">Nucleotide-binding</keyword>
<dbReference type="SMART" id="SM00382">
    <property type="entry name" value="AAA"/>
    <property type="match status" value="1"/>
</dbReference>
<protein>
    <submittedName>
        <fullName evidence="9">Sigma-54-dependent Fis family transcriptional regulator</fullName>
    </submittedName>
</protein>
<dbReference type="SUPFAM" id="SSF52172">
    <property type="entry name" value="CheY-like"/>
    <property type="match status" value="1"/>
</dbReference>
<dbReference type="Gene3D" id="3.40.50.300">
    <property type="entry name" value="P-loop containing nucleotide triphosphate hydrolases"/>
    <property type="match status" value="1"/>
</dbReference>
<dbReference type="InterPro" id="IPR025944">
    <property type="entry name" value="Sigma_54_int_dom_CS"/>
</dbReference>
<dbReference type="OrthoDB" id="9804019at2"/>
<evidence type="ECO:0000313" key="10">
    <source>
        <dbReference type="Proteomes" id="UP000254326"/>
    </source>
</evidence>
<dbReference type="PROSITE" id="PS00675">
    <property type="entry name" value="SIGMA54_INTERACT_1"/>
    <property type="match status" value="1"/>
</dbReference>
<dbReference type="InterPro" id="IPR002197">
    <property type="entry name" value="HTH_Fis"/>
</dbReference>
<keyword evidence="2" id="KW-0067">ATP-binding</keyword>
<dbReference type="InterPro" id="IPR025943">
    <property type="entry name" value="Sigma_54_int_dom_ATP-bd_2"/>
</dbReference>
<dbReference type="InterPro" id="IPR009057">
    <property type="entry name" value="Homeodomain-like_sf"/>
</dbReference>
<dbReference type="AlphaFoldDB" id="A0A370U6I9"/>
<dbReference type="PROSITE" id="PS50045">
    <property type="entry name" value="SIGMA54_INTERACT_4"/>
    <property type="match status" value="1"/>
</dbReference>
<comment type="caution">
    <text evidence="9">The sequence shown here is derived from an EMBL/GenBank/DDBJ whole genome shotgun (WGS) entry which is preliminary data.</text>
</comment>
<dbReference type="InterPro" id="IPR011006">
    <property type="entry name" value="CheY-like_superfamily"/>
</dbReference>
<dbReference type="GO" id="GO:0043565">
    <property type="term" value="F:sequence-specific DNA binding"/>
    <property type="evidence" value="ECO:0007669"/>
    <property type="project" value="InterPro"/>
</dbReference>
<evidence type="ECO:0000256" key="2">
    <source>
        <dbReference type="ARBA" id="ARBA00022840"/>
    </source>
</evidence>
<evidence type="ECO:0000256" key="5">
    <source>
        <dbReference type="ARBA" id="ARBA00023163"/>
    </source>
</evidence>
<feature type="modified residue" description="4-aspartylphosphate" evidence="6">
    <location>
        <position position="74"/>
    </location>
</feature>
<dbReference type="EMBL" id="QKRA01000008">
    <property type="protein sequence ID" value="RDL43378.1"/>
    <property type="molecule type" value="Genomic_DNA"/>
</dbReference>
<dbReference type="InterPro" id="IPR058031">
    <property type="entry name" value="AAA_lid_NorR"/>
</dbReference>
<dbReference type="Pfam" id="PF25601">
    <property type="entry name" value="AAA_lid_14"/>
    <property type="match status" value="1"/>
</dbReference>
<dbReference type="SUPFAM" id="SSF46689">
    <property type="entry name" value="Homeodomain-like"/>
    <property type="match status" value="1"/>
</dbReference>
<keyword evidence="10" id="KW-1185">Reference proteome</keyword>
<dbReference type="PROSITE" id="PS50110">
    <property type="entry name" value="RESPONSE_REGULATORY"/>
    <property type="match status" value="1"/>
</dbReference>
<keyword evidence="3" id="KW-0805">Transcription regulation</keyword>
<dbReference type="Pfam" id="PF00158">
    <property type="entry name" value="Sigma54_activat"/>
    <property type="match status" value="1"/>
</dbReference>
<keyword evidence="5" id="KW-0804">Transcription</keyword>
<feature type="domain" description="Sigma-54 factor interaction" evidence="7">
    <location>
        <begin position="169"/>
        <end position="397"/>
    </location>
</feature>
<dbReference type="Pfam" id="PF00072">
    <property type="entry name" value="Response_reg"/>
    <property type="match status" value="1"/>
</dbReference>
<organism evidence="9 10">
    <name type="scientific">Marinomonas piezotolerans</name>
    <dbReference type="NCBI Taxonomy" id="2213058"/>
    <lineage>
        <taxon>Bacteria</taxon>
        <taxon>Pseudomonadati</taxon>
        <taxon>Pseudomonadota</taxon>
        <taxon>Gammaproteobacteria</taxon>
        <taxon>Oceanospirillales</taxon>
        <taxon>Oceanospirillaceae</taxon>
        <taxon>Marinomonas</taxon>
    </lineage>
</organism>
<dbReference type="PRINTS" id="PR01590">
    <property type="entry name" value="HTHFIS"/>
</dbReference>
<evidence type="ECO:0000259" key="7">
    <source>
        <dbReference type="PROSITE" id="PS50045"/>
    </source>
</evidence>
<dbReference type="FunFam" id="3.40.50.300:FF:000006">
    <property type="entry name" value="DNA-binding transcriptional regulator NtrC"/>
    <property type="match status" value="1"/>
</dbReference>
<dbReference type="Gene3D" id="3.40.50.2300">
    <property type="match status" value="1"/>
</dbReference>
<evidence type="ECO:0000259" key="8">
    <source>
        <dbReference type="PROSITE" id="PS50110"/>
    </source>
</evidence>
<dbReference type="SMART" id="SM00448">
    <property type="entry name" value="REC"/>
    <property type="match status" value="1"/>
</dbReference>
<dbReference type="GO" id="GO:0005524">
    <property type="term" value="F:ATP binding"/>
    <property type="evidence" value="ECO:0007669"/>
    <property type="project" value="UniProtKB-KW"/>
</dbReference>
<dbReference type="GO" id="GO:0000160">
    <property type="term" value="P:phosphorelay signal transduction system"/>
    <property type="evidence" value="ECO:0007669"/>
    <property type="project" value="InterPro"/>
</dbReference>
<reference evidence="9 10" key="1">
    <citation type="submission" date="2018-06" db="EMBL/GenBank/DDBJ databases">
        <title>Marinomonas sp. YLB-05 draft genome sequence.</title>
        <authorList>
            <person name="Yu L."/>
            <person name="Tang X."/>
        </authorList>
    </citation>
    <scope>NUCLEOTIDE SEQUENCE [LARGE SCALE GENOMIC DNA]</scope>
    <source>
        <strain evidence="9 10">YLB-05</strain>
    </source>
</reference>
<dbReference type="SUPFAM" id="SSF52540">
    <property type="entry name" value="P-loop containing nucleoside triphosphate hydrolases"/>
    <property type="match status" value="1"/>
</dbReference>
<dbReference type="PROSITE" id="PS00688">
    <property type="entry name" value="SIGMA54_INTERACT_3"/>
    <property type="match status" value="1"/>
</dbReference>
<evidence type="ECO:0000256" key="4">
    <source>
        <dbReference type="ARBA" id="ARBA00023125"/>
    </source>
</evidence>
<name>A0A370U6I9_9GAMM</name>
<evidence type="ECO:0000256" key="3">
    <source>
        <dbReference type="ARBA" id="ARBA00023015"/>
    </source>
</evidence>
<sequence length="481" mass="53865">MCHTTHSASIEGHTLKQTLYPQFKLLLVDDEPSFLRSMSLTLERYGFNNLITCTDPKQVAKIMADEYVGLVLLDLTMPTMSGQEILTWLNEEFPDVCVIIFSGINQVDAAVDCVKRGAFDYIVKTTDQEQILEAIKRAIHTQELSLENQALRAQLLSQDLEKADCFTDFVTADPKMMSTFRYLESISNSSQPVLITGESGVGKELIAGAIHELSERTGPLVTVNVAGLDDNIFSDTLFGHAKGAFTGADRVRPGLVESAAGGTLFLDEIGDLSPTSQIKLLRLLQEGEYYPIGSDRPKRIQARVIVATHQDLVQQQQNGHFRKDLYYRLRTHMVRIPPLRERLNDLPLLIEHFVHAASKELQKPPINIPSNLIKQLHRYEFPGNVRELRALVFDAVSQSQNNELSLIPFTSVIDASNQSYTHQNVLFSEDEPLPSLTQLNKLLVEEAMRRANHNQSLASRMLGISQPALSKRLKNMKVGSD</sequence>
<keyword evidence="6" id="KW-0597">Phosphoprotein</keyword>
<dbReference type="Proteomes" id="UP000254326">
    <property type="component" value="Unassembled WGS sequence"/>
</dbReference>
<dbReference type="InterPro" id="IPR025662">
    <property type="entry name" value="Sigma_54_int_dom_ATP-bd_1"/>
</dbReference>
<evidence type="ECO:0000313" key="9">
    <source>
        <dbReference type="EMBL" id="RDL43378.1"/>
    </source>
</evidence>
<dbReference type="Gene3D" id="1.10.8.60">
    <property type="match status" value="1"/>
</dbReference>